<dbReference type="Pfam" id="PF10955">
    <property type="entry name" value="Fin"/>
    <property type="match status" value="1"/>
</dbReference>
<dbReference type="RefSeq" id="WP_193534167.1">
    <property type="nucleotide sequence ID" value="NZ_JADCLJ010000005.1"/>
</dbReference>
<comment type="caution">
    <text evidence="1">The sequence shown here is derived from an EMBL/GenBank/DDBJ whole genome shotgun (WGS) entry which is preliminary data.</text>
</comment>
<dbReference type="EMBL" id="JADCLJ010000005">
    <property type="protein sequence ID" value="MBE4906668.1"/>
    <property type="molecule type" value="Genomic_DNA"/>
</dbReference>
<proteinExistence type="predicted"/>
<accession>A0ABR9QDU3</accession>
<keyword evidence="2" id="KW-1185">Reference proteome</keyword>
<name>A0ABR9QDU3_9BACI</name>
<evidence type="ECO:0000313" key="1">
    <source>
        <dbReference type="EMBL" id="MBE4906668.1"/>
    </source>
</evidence>
<organism evidence="1 2">
    <name type="scientific">Litchfieldia luteola</name>
    <dbReference type="NCBI Taxonomy" id="682179"/>
    <lineage>
        <taxon>Bacteria</taxon>
        <taxon>Bacillati</taxon>
        <taxon>Bacillota</taxon>
        <taxon>Bacilli</taxon>
        <taxon>Bacillales</taxon>
        <taxon>Bacillaceae</taxon>
        <taxon>Litchfieldia</taxon>
    </lineage>
</organism>
<gene>
    <name evidence="1" type="ORF">IMZ08_01180</name>
</gene>
<dbReference type="Proteomes" id="UP001516662">
    <property type="component" value="Unassembled WGS sequence"/>
</dbReference>
<evidence type="ECO:0000313" key="2">
    <source>
        <dbReference type="Proteomes" id="UP001516662"/>
    </source>
</evidence>
<protein>
    <submittedName>
        <fullName evidence="1">Anti-sigma-F factor Fin family protein</fullName>
    </submittedName>
</protein>
<dbReference type="InterPro" id="IPR020115">
    <property type="entry name" value="Fin"/>
</dbReference>
<reference evidence="1 2" key="1">
    <citation type="submission" date="2020-10" db="EMBL/GenBank/DDBJ databases">
        <title>Bacillus sp. HD4P25, an endophyte from a halophyte.</title>
        <authorList>
            <person name="Sun J.-Q."/>
        </authorList>
    </citation>
    <scope>NUCLEOTIDE SEQUENCE [LARGE SCALE GENOMIC DNA]</scope>
    <source>
        <strain evidence="1 2">YIM 93174</strain>
    </source>
</reference>
<sequence>MSLHYYCRHCGTKVGSLDSMSLHSESLGLHQLTDDERREMVSYESSGDIHIKTICEDCQEALERNPDYHQYESFIQ</sequence>